<protein>
    <submittedName>
        <fullName evidence="1">Effector</fullName>
    </submittedName>
</protein>
<dbReference type="Proteomes" id="UP001610728">
    <property type="component" value="Unassembled WGS sequence"/>
</dbReference>
<evidence type="ECO:0000313" key="2">
    <source>
        <dbReference type="Proteomes" id="UP001610728"/>
    </source>
</evidence>
<organism evidence="1 2">
    <name type="scientific">Ceratocystis lukuohia</name>
    <dbReference type="NCBI Taxonomy" id="2019550"/>
    <lineage>
        <taxon>Eukaryota</taxon>
        <taxon>Fungi</taxon>
        <taxon>Dikarya</taxon>
        <taxon>Ascomycota</taxon>
        <taxon>Pezizomycotina</taxon>
        <taxon>Sordariomycetes</taxon>
        <taxon>Hypocreomycetidae</taxon>
        <taxon>Microascales</taxon>
        <taxon>Ceratocystidaceae</taxon>
        <taxon>Ceratocystis</taxon>
    </lineage>
</organism>
<accession>A0ABR4MA61</accession>
<proteinExistence type="predicted"/>
<keyword evidence="2" id="KW-1185">Reference proteome</keyword>
<dbReference type="GeneID" id="98120857"/>
<dbReference type="PANTHER" id="PTHR11439">
    <property type="entry name" value="GAG-POL-RELATED RETROTRANSPOSON"/>
    <property type="match status" value="1"/>
</dbReference>
<dbReference type="RefSeq" id="XP_070856351.1">
    <property type="nucleotide sequence ID" value="XM_071001453.1"/>
</dbReference>
<evidence type="ECO:0000313" key="1">
    <source>
        <dbReference type="EMBL" id="KAL2885170.1"/>
    </source>
</evidence>
<sequence length="112" mass="12738">MWLTQTQYIDKMAEELDMSAHRARPISSPIASWETSEPKQLEEKAADKSIFQSILGTLMYSSVMTRPDIAFATLSLSQHTSNPAEKHLDAAKRVARYLRDANRHGIEFTFSH</sequence>
<name>A0ABR4MA61_9PEZI</name>
<gene>
    <name evidence="1" type="ORF">HOO65_080120</name>
</gene>
<reference evidence="1 2" key="1">
    <citation type="submission" date="2020-05" db="EMBL/GenBank/DDBJ databases">
        <title>Ceratocystis lukuohia genome.</title>
        <authorList>
            <person name="Harrington T.C."/>
            <person name="Kim K."/>
            <person name="Mayers C.G."/>
        </authorList>
    </citation>
    <scope>NUCLEOTIDE SEQUENCE [LARGE SCALE GENOMIC DNA]</scope>
    <source>
        <strain evidence="1 2">C4212</strain>
    </source>
</reference>
<dbReference type="PANTHER" id="PTHR11439:SF483">
    <property type="entry name" value="PEPTIDE SYNTHASE GLIP-LIKE, PUTATIVE (AFU_ORTHOLOGUE AFUA_3G12920)-RELATED"/>
    <property type="match status" value="1"/>
</dbReference>
<dbReference type="EMBL" id="JABSNW010000008">
    <property type="protein sequence ID" value="KAL2885170.1"/>
    <property type="molecule type" value="Genomic_DNA"/>
</dbReference>
<comment type="caution">
    <text evidence="1">The sequence shown here is derived from an EMBL/GenBank/DDBJ whole genome shotgun (WGS) entry which is preliminary data.</text>
</comment>